<dbReference type="InterPro" id="IPR002872">
    <property type="entry name" value="Proline_DH_dom"/>
</dbReference>
<evidence type="ECO:0000256" key="10">
    <source>
        <dbReference type="PIRSR" id="PIRSR000196-2"/>
    </source>
</evidence>
<feature type="binding site" evidence="10">
    <location>
        <position position="133"/>
    </location>
    <ligand>
        <name>FAD</name>
        <dbReference type="ChEBI" id="CHEBI:57692"/>
    </ligand>
</feature>
<evidence type="ECO:0000256" key="7">
    <source>
        <dbReference type="ARBA" id="ARBA00023062"/>
    </source>
</evidence>
<evidence type="ECO:0000256" key="3">
    <source>
        <dbReference type="ARBA" id="ARBA00022630"/>
    </source>
</evidence>
<evidence type="ECO:0000256" key="2">
    <source>
        <dbReference type="ARBA" id="ARBA00012695"/>
    </source>
</evidence>
<dbReference type="EMBL" id="JARTLI010000020">
    <property type="protein sequence ID" value="MED5052426.1"/>
    <property type="molecule type" value="Genomic_DNA"/>
</dbReference>
<dbReference type="GO" id="GO:0000166">
    <property type="term" value="F:nucleotide binding"/>
    <property type="evidence" value="ECO:0007669"/>
    <property type="project" value="UniProtKB-KW"/>
</dbReference>
<feature type="binding site" evidence="10">
    <location>
        <begin position="185"/>
        <end position="187"/>
    </location>
    <ligand>
        <name>FAD</name>
        <dbReference type="ChEBI" id="CHEBI:57692"/>
    </ligand>
</feature>
<keyword evidence="6" id="KW-0560">Oxidoreductase</keyword>
<dbReference type="PANTHER" id="PTHR13914">
    <property type="entry name" value="PROLINE OXIDASE"/>
    <property type="match status" value="1"/>
</dbReference>
<feature type="binding site" evidence="10">
    <location>
        <position position="199"/>
    </location>
    <ligand>
        <name>FAD</name>
        <dbReference type="ChEBI" id="CHEBI:57692"/>
    </ligand>
</feature>
<evidence type="ECO:0000256" key="1">
    <source>
        <dbReference type="ARBA" id="ARBA00004739"/>
    </source>
</evidence>
<keyword evidence="5 10" id="KW-0274">FAD</keyword>
<dbReference type="PIRSF" id="PIRSF000196">
    <property type="entry name" value="Pro_dehydrog"/>
    <property type="match status" value="1"/>
</dbReference>
<accession>A0ABD5IYK8</accession>
<feature type="binding site" evidence="10">
    <location>
        <position position="161"/>
    </location>
    <ligand>
        <name>FAD</name>
        <dbReference type="ChEBI" id="CHEBI:57692"/>
    </ligand>
</feature>
<feature type="domain" description="Proline dehydrogenase" evidence="11">
    <location>
        <begin position="44"/>
        <end position="298"/>
    </location>
</feature>
<evidence type="ECO:0000256" key="4">
    <source>
        <dbReference type="ARBA" id="ARBA00022741"/>
    </source>
</evidence>
<keyword evidence="3" id="KW-0285">Flavoprotein</keyword>
<organism evidence="12 13">
    <name type="scientific">Anoxybacteroides rupiense</name>
    <dbReference type="NCBI Taxonomy" id="311460"/>
    <lineage>
        <taxon>Bacteria</taxon>
        <taxon>Bacillati</taxon>
        <taxon>Bacillota</taxon>
        <taxon>Bacilli</taxon>
        <taxon>Bacillales</taxon>
        <taxon>Anoxybacillaceae</taxon>
        <taxon>Anoxybacteroides</taxon>
    </lineage>
</organism>
<comment type="catalytic activity">
    <reaction evidence="8">
        <text>L-proline + a quinone = (S)-1-pyrroline-5-carboxylate + a quinol + H(+)</text>
        <dbReference type="Rhea" id="RHEA:23784"/>
        <dbReference type="ChEBI" id="CHEBI:15378"/>
        <dbReference type="ChEBI" id="CHEBI:17388"/>
        <dbReference type="ChEBI" id="CHEBI:24646"/>
        <dbReference type="ChEBI" id="CHEBI:60039"/>
        <dbReference type="ChEBI" id="CHEBI:132124"/>
        <dbReference type="EC" id="1.5.5.2"/>
    </reaction>
</comment>
<dbReference type="EC" id="1.5.5.2" evidence="2"/>
<keyword evidence="4 10" id="KW-0547">Nucleotide-binding</keyword>
<proteinExistence type="predicted"/>
<dbReference type="GO" id="GO:0006562">
    <property type="term" value="P:L-proline catabolic process"/>
    <property type="evidence" value="ECO:0007669"/>
    <property type="project" value="UniProtKB-ARBA"/>
</dbReference>
<gene>
    <name evidence="12" type="ORF">P9850_11250</name>
</gene>
<comment type="cofactor">
    <cofactor evidence="10">
        <name>FAD</name>
        <dbReference type="ChEBI" id="CHEBI:57692"/>
    </cofactor>
    <text evidence="10">Binds 1 FAD per subunit.</text>
</comment>
<evidence type="ECO:0000256" key="6">
    <source>
        <dbReference type="ARBA" id="ARBA00023002"/>
    </source>
</evidence>
<evidence type="ECO:0000313" key="12">
    <source>
        <dbReference type="EMBL" id="MED5052426.1"/>
    </source>
</evidence>
<name>A0ABD5IYK8_9BACL</name>
<evidence type="ECO:0000256" key="8">
    <source>
        <dbReference type="ARBA" id="ARBA00048779"/>
    </source>
</evidence>
<evidence type="ECO:0000256" key="9">
    <source>
        <dbReference type="PIRSR" id="PIRSR000196-1"/>
    </source>
</evidence>
<feature type="binding site" evidence="9">
    <location>
        <position position="286"/>
    </location>
    <ligand>
        <name>substrate</name>
    </ligand>
</feature>
<dbReference type="GO" id="GO:0004657">
    <property type="term" value="F:proline dehydrogenase activity"/>
    <property type="evidence" value="ECO:0007669"/>
    <property type="project" value="UniProtKB-EC"/>
</dbReference>
<comment type="caution">
    <text evidence="12">The sequence shown here is derived from an EMBL/GenBank/DDBJ whole genome shotgun (WGS) entry which is preliminary data.</text>
</comment>
<feature type="binding site" evidence="10">
    <location>
        <begin position="224"/>
        <end position="225"/>
    </location>
    <ligand>
        <name>FAD</name>
        <dbReference type="ChEBI" id="CHEBI:57692"/>
    </ligand>
</feature>
<dbReference type="RefSeq" id="WP_044742765.1">
    <property type="nucleotide sequence ID" value="NZ_JACIDF010000012.1"/>
</dbReference>
<dbReference type="Proteomes" id="UP001339962">
    <property type="component" value="Unassembled WGS sequence"/>
</dbReference>
<dbReference type="AlphaFoldDB" id="A0ABD5IYK8"/>
<dbReference type="InterPro" id="IPR008219">
    <property type="entry name" value="PRODH_bac_arc"/>
</dbReference>
<reference evidence="12 13" key="1">
    <citation type="submission" date="2023-03" db="EMBL/GenBank/DDBJ databases">
        <title>Bacillus Genome Sequencing.</title>
        <authorList>
            <person name="Dunlap C."/>
        </authorList>
    </citation>
    <scope>NUCLEOTIDE SEQUENCE [LARGE SCALE GENOMIC DNA]</scope>
    <source>
        <strain evidence="12 13">NRS-38</strain>
    </source>
</reference>
<comment type="pathway">
    <text evidence="1">Amino-acid degradation; L-proline degradation into L-glutamate; L-glutamate from L-proline: step 1/2.</text>
</comment>
<dbReference type="PANTHER" id="PTHR13914:SF0">
    <property type="entry name" value="PROLINE DEHYDROGENASE 1, MITOCHONDRIAL"/>
    <property type="match status" value="1"/>
</dbReference>
<evidence type="ECO:0000313" key="13">
    <source>
        <dbReference type="Proteomes" id="UP001339962"/>
    </source>
</evidence>
<evidence type="ECO:0000256" key="5">
    <source>
        <dbReference type="ARBA" id="ARBA00022827"/>
    </source>
</evidence>
<feature type="binding site" evidence="9">
    <location>
        <position position="98"/>
    </location>
    <ligand>
        <name>substrate</name>
    </ligand>
</feature>
<dbReference type="InterPro" id="IPR029041">
    <property type="entry name" value="FAD-linked_oxidoreductase-like"/>
</dbReference>
<evidence type="ECO:0000259" key="11">
    <source>
        <dbReference type="Pfam" id="PF01619"/>
    </source>
</evidence>
<dbReference type="Pfam" id="PF01619">
    <property type="entry name" value="Pro_dh"/>
    <property type="match status" value="1"/>
</dbReference>
<dbReference type="Gene3D" id="3.20.20.220">
    <property type="match status" value="1"/>
</dbReference>
<sequence>MEQLMRDFFLFLSKNKTLTKLAKKYGLRFGASRFVAGETIERAVEVIKDLNKKGLAVTIDYLGEFVDNAKEANEMADNSIEAIRAIGREKLNSQLSLKMTSMGLDISDELVMQNMRRILDAAKENGVFVTIDMEDYSRCQKTLDIFKQLKKEYDNVGTVLQAYLYRTESDIEDLKDYHPNLRLVKGAYKESQEVAFPEKKDVDDNFKKIIKMHLLNGNYTAVATHDDAIIEYTKQLVKEYNIPNDQFEFQMLYGIRPERQEQLVREGYTMRVYVPYGTDWYGYFMRRLAERPANVAFVIKGILRK</sequence>
<feature type="binding site" evidence="9">
    <location>
        <position position="287"/>
    </location>
    <ligand>
        <name>substrate</name>
    </ligand>
</feature>
<keyword evidence="7" id="KW-0642">Proline metabolism</keyword>
<protein>
    <recommendedName>
        <fullName evidence="2">proline dehydrogenase</fullName>
        <ecNumber evidence="2">1.5.5.2</ecNumber>
    </recommendedName>
</protein>
<dbReference type="InterPro" id="IPR015659">
    <property type="entry name" value="Proline_oxidase"/>
</dbReference>
<dbReference type="SUPFAM" id="SSF51730">
    <property type="entry name" value="FAD-linked oxidoreductase"/>
    <property type="match status" value="1"/>
</dbReference>